<name>S5MET5_9MOLU</name>
<dbReference type="AlphaFoldDB" id="S5MET5"/>
<feature type="transmembrane region" description="Helical" evidence="1">
    <location>
        <begin position="9"/>
        <end position="31"/>
    </location>
</feature>
<organism evidence="2 3">
    <name type="scientific">Spiroplasma diminutum CUAS-1</name>
    <dbReference type="NCBI Taxonomy" id="1276221"/>
    <lineage>
        <taxon>Bacteria</taxon>
        <taxon>Bacillati</taxon>
        <taxon>Mycoplasmatota</taxon>
        <taxon>Mollicutes</taxon>
        <taxon>Entomoplasmatales</taxon>
        <taxon>Spiroplasmataceae</taxon>
        <taxon>Spiroplasma</taxon>
    </lineage>
</organism>
<dbReference type="InParanoid" id="S5MET5"/>
<reference evidence="2 3" key="1">
    <citation type="journal article" date="2013" name="Genome Biol. Evol.">
        <title>Comparison of metabolic capacities and inference of gene content evolution in mosquito-associated Spiroplasma diminutum and S. taiwanense.</title>
        <authorList>
            <person name="Lo W.S."/>
            <person name="Ku C."/>
            <person name="Chen L.L."/>
            <person name="Chang T.H."/>
            <person name="Kuo C.H."/>
        </authorList>
    </citation>
    <scope>NUCLEOTIDE SEQUENCE [LARGE SCALE GENOMIC DNA]</scope>
    <source>
        <strain evidence="2">CUAS-1</strain>
    </source>
</reference>
<dbReference type="HOGENOM" id="CLU_1214194_0_0_14"/>
<dbReference type="PATRIC" id="fig|1276221.3.peg.573"/>
<keyword evidence="3" id="KW-1185">Reference proteome</keyword>
<keyword evidence="1" id="KW-0812">Transmembrane</keyword>
<gene>
    <name evidence="2" type="ORF">SDIMI_v3c05740</name>
</gene>
<sequence length="207" mass="24325">MEFRLPAKYALFIINLLVLSYFFLYFCVIGIEYQDTDNNITIIFKGLNFDKSTFIAPEINANSIIQIAFGHVNLFFEYINNQNRFIKSLIALDSLIITMLIIQCFVICLSFINLFIWRGFKKAKTIDIGSKILILSFIIISITWIIIMSDVEFLIKDTNEPTKYILFANISNMQEPIYWVGQSFMPALFIFVHTWMNAPLYRKRKKY</sequence>
<dbReference type="OrthoDB" id="397732at2"/>
<evidence type="ECO:0008006" key="4">
    <source>
        <dbReference type="Google" id="ProtNLM"/>
    </source>
</evidence>
<dbReference type="KEGG" id="sdi:SDIMI_v3c05740"/>
<keyword evidence="1" id="KW-1133">Transmembrane helix</keyword>
<evidence type="ECO:0000313" key="2">
    <source>
        <dbReference type="EMBL" id="AGR42278.1"/>
    </source>
</evidence>
<feature type="transmembrane region" description="Helical" evidence="1">
    <location>
        <begin position="128"/>
        <end position="147"/>
    </location>
</feature>
<dbReference type="RefSeq" id="WP_020836510.1">
    <property type="nucleotide sequence ID" value="NC_021833.1"/>
</dbReference>
<protein>
    <recommendedName>
        <fullName evidence="4">Transmembrane protein</fullName>
    </recommendedName>
</protein>
<proteinExistence type="predicted"/>
<dbReference type="Proteomes" id="UP000014983">
    <property type="component" value="Chromosome"/>
</dbReference>
<dbReference type="EMBL" id="CP005076">
    <property type="protein sequence ID" value="AGR42278.1"/>
    <property type="molecule type" value="Genomic_DNA"/>
</dbReference>
<evidence type="ECO:0000313" key="3">
    <source>
        <dbReference type="Proteomes" id="UP000014983"/>
    </source>
</evidence>
<feature type="transmembrane region" description="Helical" evidence="1">
    <location>
        <begin position="95"/>
        <end position="116"/>
    </location>
</feature>
<accession>S5MET5</accession>
<feature type="transmembrane region" description="Helical" evidence="1">
    <location>
        <begin position="177"/>
        <end position="196"/>
    </location>
</feature>
<evidence type="ECO:0000256" key="1">
    <source>
        <dbReference type="SAM" id="Phobius"/>
    </source>
</evidence>
<keyword evidence="1" id="KW-0472">Membrane</keyword>